<keyword evidence="2" id="KW-1185">Reference proteome</keyword>
<comment type="caution">
    <text evidence="1">The sequence shown here is derived from an EMBL/GenBank/DDBJ whole genome shotgun (WGS) entry which is preliminary data.</text>
</comment>
<evidence type="ECO:0000313" key="2">
    <source>
        <dbReference type="Proteomes" id="UP000826656"/>
    </source>
</evidence>
<reference evidence="1 2" key="1">
    <citation type="journal article" date="2021" name="bioRxiv">
        <title>Chromosome-scale and haplotype-resolved genome assembly of a tetraploid potato cultivar.</title>
        <authorList>
            <person name="Sun H."/>
            <person name="Jiao W.-B."/>
            <person name="Krause K."/>
            <person name="Campoy J.A."/>
            <person name="Goel M."/>
            <person name="Folz-Donahue K."/>
            <person name="Kukat C."/>
            <person name="Huettel B."/>
            <person name="Schneeberger K."/>
        </authorList>
    </citation>
    <scope>NUCLEOTIDE SEQUENCE [LARGE SCALE GENOMIC DNA]</scope>
    <source>
        <strain evidence="1">SolTubOtavaFocal</strain>
        <tissue evidence="1">Leaves</tissue>
    </source>
</reference>
<organism evidence="1 2">
    <name type="scientific">Solanum tuberosum</name>
    <name type="common">Potato</name>
    <dbReference type="NCBI Taxonomy" id="4113"/>
    <lineage>
        <taxon>Eukaryota</taxon>
        <taxon>Viridiplantae</taxon>
        <taxon>Streptophyta</taxon>
        <taxon>Embryophyta</taxon>
        <taxon>Tracheophyta</taxon>
        <taxon>Spermatophyta</taxon>
        <taxon>Magnoliopsida</taxon>
        <taxon>eudicotyledons</taxon>
        <taxon>Gunneridae</taxon>
        <taxon>Pentapetalae</taxon>
        <taxon>asterids</taxon>
        <taxon>lamiids</taxon>
        <taxon>Solanales</taxon>
        <taxon>Solanaceae</taxon>
        <taxon>Solanoideae</taxon>
        <taxon>Solaneae</taxon>
        <taxon>Solanum</taxon>
    </lineage>
</organism>
<dbReference type="EMBL" id="JAIVGD010000003">
    <property type="protein sequence ID" value="KAH0776827.1"/>
    <property type="molecule type" value="Genomic_DNA"/>
</dbReference>
<gene>
    <name evidence="1" type="ORF">KY290_008238</name>
</gene>
<evidence type="ECO:0000313" key="1">
    <source>
        <dbReference type="EMBL" id="KAH0776827.1"/>
    </source>
</evidence>
<sequence length="61" mass="7032">MNKRSYLDDGPGPSKDIVKTGRRTRLYRYRSGTIPVRSGPEVFRTERDTVNRYTGRNGITI</sequence>
<name>A0ABQ7W7W4_SOLTU</name>
<accession>A0ABQ7W7W4</accession>
<proteinExistence type="predicted"/>
<protein>
    <submittedName>
        <fullName evidence="1">Uncharacterized protein</fullName>
    </submittedName>
</protein>
<dbReference type="Proteomes" id="UP000826656">
    <property type="component" value="Unassembled WGS sequence"/>
</dbReference>